<organism evidence="2 3">
    <name type="scientific">Nocardioides turkmenicus</name>
    <dbReference type="NCBI Taxonomy" id="2711220"/>
    <lineage>
        <taxon>Bacteria</taxon>
        <taxon>Bacillati</taxon>
        <taxon>Actinomycetota</taxon>
        <taxon>Actinomycetes</taxon>
        <taxon>Propionibacteriales</taxon>
        <taxon>Nocardioidaceae</taxon>
        <taxon>Nocardioides</taxon>
    </lineage>
</organism>
<keyword evidence="1" id="KW-0812">Transmembrane</keyword>
<evidence type="ECO:0000256" key="1">
    <source>
        <dbReference type="SAM" id="Phobius"/>
    </source>
</evidence>
<dbReference type="EMBL" id="JAALAA010000011">
    <property type="protein sequence ID" value="NGN94011.1"/>
    <property type="molecule type" value="Genomic_DNA"/>
</dbReference>
<proteinExistence type="predicted"/>
<dbReference type="RefSeq" id="WP_165111729.1">
    <property type="nucleotide sequence ID" value="NZ_JAALAA010000011.1"/>
</dbReference>
<reference evidence="2 3" key="1">
    <citation type="submission" date="2020-02" db="EMBL/GenBank/DDBJ databases">
        <title>Whole-genome analyses of novel actinobacteria.</title>
        <authorList>
            <person name="Sahin N."/>
        </authorList>
    </citation>
    <scope>NUCLEOTIDE SEQUENCE [LARGE SCALE GENOMIC DNA]</scope>
    <source>
        <strain evidence="2 3">KC13</strain>
    </source>
</reference>
<feature type="transmembrane region" description="Helical" evidence="1">
    <location>
        <begin position="61"/>
        <end position="79"/>
    </location>
</feature>
<keyword evidence="1" id="KW-1133">Transmembrane helix</keyword>
<keyword evidence="3" id="KW-1185">Reference proteome</keyword>
<accession>A0A6M1R5P5</accession>
<gene>
    <name evidence="2" type="ORF">G5C66_14820</name>
</gene>
<feature type="transmembrane region" description="Helical" evidence="1">
    <location>
        <begin position="91"/>
        <end position="111"/>
    </location>
</feature>
<protein>
    <submittedName>
        <fullName evidence="2">Uncharacterized protein</fullName>
    </submittedName>
</protein>
<keyword evidence="1" id="KW-0472">Membrane</keyword>
<dbReference type="AlphaFoldDB" id="A0A6M1R5P5"/>
<dbReference type="Proteomes" id="UP000483261">
    <property type="component" value="Unassembled WGS sequence"/>
</dbReference>
<comment type="caution">
    <text evidence="2">The sequence shown here is derived from an EMBL/GenBank/DDBJ whole genome shotgun (WGS) entry which is preliminary data.</text>
</comment>
<sequence length="118" mass="11785">MAMHVQSSASATTASTAGAGALVLPNTGSPLTLPLVAAAVALLLLGITLIDRGSAGGTGRVTGLAVATLAASAITWQLLALDAFPSDWELVGVAVALFTTAYLALAVYALLPVRKARR</sequence>
<feature type="transmembrane region" description="Helical" evidence="1">
    <location>
        <begin position="31"/>
        <end position="49"/>
    </location>
</feature>
<evidence type="ECO:0000313" key="2">
    <source>
        <dbReference type="EMBL" id="NGN94011.1"/>
    </source>
</evidence>
<evidence type="ECO:0000313" key="3">
    <source>
        <dbReference type="Proteomes" id="UP000483261"/>
    </source>
</evidence>
<name>A0A6M1R5P5_9ACTN</name>